<feature type="transmembrane region" description="Helical" evidence="1">
    <location>
        <begin position="193"/>
        <end position="209"/>
    </location>
</feature>
<dbReference type="AlphaFoldDB" id="A0A9W6QMQ9"/>
<proteinExistence type="predicted"/>
<evidence type="ECO:0000256" key="1">
    <source>
        <dbReference type="SAM" id="Phobius"/>
    </source>
</evidence>
<evidence type="ECO:0000313" key="2">
    <source>
        <dbReference type="EMBL" id="GLW93736.1"/>
    </source>
</evidence>
<sequence>MLLLAIAHLMSGPWTKGDAAWSREWTGLAEWSRYLLMFVWPLVLGAGAWQGARDTRSDMDELLATVPSSRWRRAVPVASAVAIGVTAGYLSVVAVGAVRVIASGAALRADWLVVALLGALALVAVALLGLGIGRLLPSVMTPPVAAVAGLAVQVVLVWRSQESTTALLFTPAVSGGGVSVFTQVAPRASTGQALWFLMLAASGLVLFAGTRLRALAAVPLAVGATVLALVVPQGSPVHVPDARALSLVCEPRVCVTEARKTRLAELRGPSAQALVDLAVLPNAPTTVVEHPTSPHLPRTPGEPDTLGIDLGDPAFRRGGPAELRRALLAGAGTQACATDDSTYADVERETVARTVTAGWFVDDLRPLPGHSYIWAEAQDLIQRTWADLRALPRADQVTRVAAVRSAGLRCEGDLLTVLTEK</sequence>
<feature type="transmembrane region" description="Helical" evidence="1">
    <location>
        <begin position="111"/>
        <end position="132"/>
    </location>
</feature>
<comment type="caution">
    <text evidence="2">The sequence shown here is derived from an EMBL/GenBank/DDBJ whole genome shotgun (WGS) entry which is preliminary data.</text>
</comment>
<accession>A0A9W6QMQ9</accession>
<evidence type="ECO:0000313" key="3">
    <source>
        <dbReference type="Proteomes" id="UP001165042"/>
    </source>
</evidence>
<keyword evidence="1" id="KW-1133">Transmembrane helix</keyword>
<gene>
    <name evidence="2" type="ORF">Aglo03_45520</name>
</gene>
<feature type="transmembrane region" description="Helical" evidence="1">
    <location>
        <begin position="164"/>
        <end position="181"/>
    </location>
</feature>
<dbReference type="Proteomes" id="UP001165042">
    <property type="component" value="Unassembled WGS sequence"/>
</dbReference>
<feature type="transmembrane region" description="Helical" evidence="1">
    <location>
        <begin position="215"/>
        <end position="231"/>
    </location>
</feature>
<dbReference type="EMBL" id="BSSD01000007">
    <property type="protein sequence ID" value="GLW93736.1"/>
    <property type="molecule type" value="Genomic_DNA"/>
</dbReference>
<protein>
    <submittedName>
        <fullName evidence="2">Uncharacterized protein</fullName>
    </submittedName>
</protein>
<keyword evidence="3" id="KW-1185">Reference proteome</keyword>
<name>A0A9W6QMQ9_9PSEU</name>
<keyword evidence="1" id="KW-0812">Transmembrane</keyword>
<keyword evidence="1" id="KW-0472">Membrane</keyword>
<reference evidence="2" key="1">
    <citation type="submission" date="2023-02" db="EMBL/GenBank/DDBJ databases">
        <title>Actinokineospora globicatena NBRC 15670.</title>
        <authorList>
            <person name="Ichikawa N."/>
            <person name="Sato H."/>
            <person name="Tonouchi N."/>
        </authorList>
    </citation>
    <scope>NUCLEOTIDE SEQUENCE</scope>
    <source>
        <strain evidence="2">NBRC 15670</strain>
    </source>
</reference>
<feature type="transmembrane region" description="Helical" evidence="1">
    <location>
        <begin position="73"/>
        <end position="99"/>
    </location>
</feature>
<organism evidence="2 3">
    <name type="scientific">Actinokineospora globicatena</name>
    <dbReference type="NCBI Taxonomy" id="103729"/>
    <lineage>
        <taxon>Bacteria</taxon>
        <taxon>Bacillati</taxon>
        <taxon>Actinomycetota</taxon>
        <taxon>Actinomycetes</taxon>
        <taxon>Pseudonocardiales</taxon>
        <taxon>Pseudonocardiaceae</taxon>
        <taxon>Actinokineospora</taxon>
    </lineage>
</organism>
<feature type="transmembrane region" description="Helical" evidence="1">
    <location>
        <begin position="139"/>
        <end position="158"/>
    </location>
</feature>